<gene>
    <name evidence="2" type="ORF">Lbir_0027</name>
    <name evidence="3" type="ORF">NCTC12437_01862</name>
</gene>
<name>A0A378IIT4_9GAMM</name>
<dbReference type="EMBL" id="UGNW01000001">
    <property type="protein sequence ID" value="STX32084.1"/>
    <property type="molecule type" value="Genomic_DNA"/>
</dbReference>
<dbReference type="AlphaFoldDB" id="A0A378IIT4"/>
<keyword evidence="4" id="KW-1185">Reference proteome</keyword>
<reference evidence="3 5" key="2">
    <citation type="submission" date="2018-06" db="EMBL/GenBank/DDBJ databases">
        <authorList>
            <consortium name="Pathogen Informatics"/>
            <person name="Doyle S."/>
        </authorList>
    </citation>
    <scope>NUCLEOTIDE SEQUENCE [LARGE SCALE GENOMIC DNA]</scope>
    <source>
        <strain evidence="3 5">NCTC12437</strain>
    </source>
</reference>
<keyword evidence="1" id="KW-0175">Coiled coil</keyword>
<organism evidence="3 5">
    <name type="scientific">Legionella birminghamensis</name>
    <dbReference type="NCBI Taxonomy" id="28083"/>
    <lineage>
        <taxon>Bacteria</taxon>
        <taxon>Pseudomonadati</taxon>
        <taxon>Pseudomonadota</taxon>
        <taxon>Gammaproteobacteria</taxon>
        <taxon>Legionellales</taxon>
        <taxon>Legionellaceae</taxon>
        <taxon>Legionella</taxon>
    </lineage>
</organism>
<evidence type="ECO:0000256" key="1">
    <source>
        <dbReference type="SAM" id="Coils"/>
    </source>
</evidence>
<accession>A0A378IIT4</accession>
<dbReference type="Gene3D" id="1.20.5.2950">
    <property type="match status" value="1"/>
</dbReference>
<reference evidence="2 4" key="1">
    <citation type="submission" date="2015-11" db="EMBL/GenBank/DDBJ databases">
        <title>Genomic analysis of 38 Legionella species identifies large and diverse effector repertoires.</title>
        <authorList>
            <person name="Burstein D."/>
            <person name="Amaro F."/>
            <person name="Zusman T."/>
            <person name="Lifshitz Z."/>
            <person name="Cohen O."/>
            <person name="Gilbert J.A."/>
            <person name="Pupko T."/>
            <person name="Shuman H.A."/>
            <person name="Segal G."/>
        </authorList>
    </citation>
    <scope>NUCLEOTIDE SEQUENCE [LARGE SCALE GENOMIC DNA]</scope>
    <source>
        <strain evidence="2 4">CDC#1407-AL-14</strain>
    </source>
</reference>
<feature type="coiled-coil region" evidence="1">
    <location>
        <begin position="32"/>
        <end position="63"/>
    </location>
</feature>
<dbReference type="OrthoDB" id="275663at2"/>
<protein>
    <submittedName>
        <fullName evidence="3">V-type ATP synthase subunit E</fullName>
    </submittedName>
</protein>
<dbReference type="Proteomes" id="UP000054735">
    <property type="component" value="Unassembled WGS sequence"/>
</dbReference>
<evidence type="ECO:0000313" key="3">
    <source>
        <dbReference type="EMBL" id="STX32084.1"/>
    </source>
</evidence>
<dbReference type="RefSeq" id="WP_058522158.1">
    <property type="nucleotide sequence ID" value="NZ_CAAAHV010000029.1"/>
</dbReference>
<evidence type="ECO:0000313" key="4">
    <source>
        <dbReference type="Proteomes" id="UP000054735"/>
    </source>
</evidence>
<dbReference type="STRING" id="28083.Lbir_0027"/>
<proteinExistence type="predicted"/>
<evidence type="ECO:0000313" key="5">
    <source>
        <dbReference type="Proteomes" id="UP000255066"/>
    </source>
</evidence>
<sequence length="234" mass="26625">MDASQDKSPAIISQNIESLIAQLKQEGVEAGREEADRLINEANKKASEILNEAQMKSQRLLEEVHQQILLEKKAAEDALQLAARNMRLELRQNLMHRFAEEIGRITRKELDNEAFLRQLILMIAADTKEQLQNFKSNQVDILLPGKVLSFEEIRKNPDLMDKDPLKELVQSITHQMLKAGMRVTINPDANKPAGIKVHLQEENIVLDLSEEAVSSLLVKHMQPRFRALLEGLLQ</sequence>
<evidence type="ECO:0000313" key="2">
    <source>
        <dbReference type="EMBL" id="KTC75958.1"/>
    </source>
</evidence>
<dbReference type="Proteomes" id="UP000255066">
    <property type="component" value="Unassembled WGS sequence"/>
</dbReference>
<dbReference type="EMBL" id="LNXT01000001">
    <property type="protein sequence ID" value="KTC75958.1"/>
    <property type="molecule type" value="Genomic_DNA"/>
</dbReference>